<gene>
    <name evidence="2" type="ORF">POCULU_LOCUS10872</name>
</gene>
<dbReference type="OrthoDB" id="2139939at2759"/>
<organism evidence="2 3">
    <name type="scientific">Paraglomus occultum</name>
    <dbReference type="NCBI Taxonomy" id="144539"/>
    <lineage>
        <taxon>Eukaryota</taxon>
        <taxon>Fungi</taxon>
        <taxon>Fungi incertae sedis</taxon>
        <taxon>Mucoromycota</taxon>
        <taxon>Glomeromycotina</taxon>
        <taxon>Glomeromycetes</taxon>
        <taxon>Paraglomerales</taxon>
        <taxon>Paraglomeraceae</taxon>
        <taxon>Paraglomus</taxon>
    </lineage>
</organism>
<feature type="compositionally biased region" description="Basic and acidic residues" evidence="1">
    <location>
        <begin position="15"/>
        <end position="26"/>
    </location>
</feature>
<evidence type="ECO:0000313" key="3">
    <source>
        <dbReference type="Proteomes" id="UP000789572"/>
    </source>
</evidence>
<keyword evidence="3" id="KW-1185">Reference proteome</keyword>
<dbReference type="InterPro" id="IPR044688">
    <property type="entry name" value="SCI-1-like"/>
</dbReference>
<comment type="caution">
    <text evidence="2">The sequence shown here is derived from an EMBL/GenBank/DDBJ whole genome shotgun (WGS) entry which is preliminary data.</text>
</comment>
<reference evidence="2" key="1">
    <citation type="submission" date="2021-06" db="EMBL/GenBank/DDBJ databases">
        <authorList>
            <person name="Kallberg Y."/>
            <person name="Tangrot J."/>
            <person name="Rosling A."/>
        </authorList>
    </citation>
    <scope>NUCLEOTIDE SEQUENCE</scope>
    <source>
        <strain evidence="2">IA702</strain>
    </source>
</reference>
<dbReference type="PANTHER" id="PTHR34117">
    <property type="entry name" value="STYLE CELL-CYCLE INHIBITOR 1"/>
    <property type="match status" value="1"/>
</dbReference>
<evidence type="ECO:0000256" key="1">
    <source>
        <dbReference type="SAM" id="MobiDB-lite"/>
    </source>
</evidence>
<proteinExistence type="predicted"/>
<feature type="compositionally biased region" description="Basic residues" evidence="1">
    <location>
        <begin position="27"/>
        <end position="39"/>
    </location>
</feature>
<name>A0A9N9ED37_9GLOM</name>
<protein>
    <submittedName>
        <fullName evidence="2">538_t:CDS:1</fullName>
    </submittedName>
</protein>
<feature type="region of interest" description="Disordered" evidence="1">
    <location>
        <begin position="1"/>
        <end position="45"/>
    </location>
</feature>
<feature type="non-terminal residue" evidence="2">
    <location>
        <position position="141"/>
    </location>
</feature>
<dbReference type="AlphaFoldDB" id="A0A9N9ED37"/>
<dbReference type="EMBL" id="CAJVPJ010006512">
    <property type="protein sequence ID" value="CAG8669231.1"/>
    <property type="molecule type" value="Genomic_DNA"/>
</dbReference>
<dbReference type="PANTHER" id="PTHR34117:SF1">
    <property type="entry name" value="STYLE CELL-CYCLE INHIBITOR 1"/>
    <property type="match status" value="1"/>
</dbReference>
<evidence type="ECO:0000313" key="2">
    <source>
        <dbReference type="EMBL" id="CAG8669231.1"/>
    </source>
</evidence>
<dbReference type="Proteomes" id="UP000789572">
    <property type="component" value="Unassembled WGS sequence"/>
</dbReference>
<accession>A0A9N9ED37</accession>
<sequence length="141" mass="17454">MSSRRRDRSRSVSPRHKDPREEDSSRKDKKHKRSHRRRSKDSDLIEQAKKFLQPITEDDYYTKSTEFRIWLREYKDKYFDELNSEQTRRYFKKFVNAWNKFELEKKYYDGIRSSQIDKSDKTRYKWNIKANADELEAIKNT</sequence>